<keyword evidence="2" id="KW-0677">Repeat</keyword>
<dbReference type="EMBL" id="JAXUIC010000003">
    <property type="protein sequence ID" value="KAK4595987.1"/>
    <property type="molecule type" value="Genomic_DNA"/>
</dbReference>
<evidence type="ECO:0000256" key="4">
    <source>
        <dbReference type="ARBA" id="ARBA00023027"/>
    </source>
</evidence>
<dbReference type="Pfam" id="PF23286">
    <property type="entry name" value="LRR_13"/>
    <property type="match status" value="1"/>
</dbReference>
<dbReference type="SMART" id="SM00255">
    <property type="entry name" value="TIR"/>
    <property type="match status" value="1"/>
</dbReference>
<dbReference type="InterPro" id="IPR058546">
    <property type="entry name" value="RPS4B/Roq1-like_LRR"/>
</dbReference>
<reference evidence="6 7" key="1">
    <citation type="journal article" date="2023" name="G3 (Bethesda)">
        <title>A haplotype-resolved chromosome-scale genome for Quercus rubra L. provides insights into the genetics of adaptive traits for red oak species.</title>
        <authorList>
            <person name="Kapoor B."/>
            <person name="Jenkins J."/>
            <person name="Schmutz J."/>
            <person name="Zhebentyayeva T."/>
            <person name="Kuelheim C."/>
            <person name="Coggeshall M."/>
            <person name="Heim C."/>
            <person name="Lasky J.R."/>
            <person name="Leites L."/>
            <person name="Islam-Faridi N."/>
            <person name="Romero-Severson J."/>
            <person name="DeLeo V.L."/>
            <person name="Lucas S.M."/>
            <person name="Lazic D."/>
            <person name="Gailing O."/>
            <person name="Carlson J."/>
            <person name="Staton M."/>
        </authorList>
    </citation>
    <scope>NUCLEOTIDE SEQUENCE [LARGE SCALE GENOMIC DNA]</scope>
    <source>
        <strain evidence="6">Pseudo-F2</strain>
    </source>
</reference>
<dbReference type="SUPFAM" id="SSF52058">
    <property type="entry name" value="L domain-like"/>
    <property type="match status" value="2"/>
</dbReference>
<dbReference type="Pfam" id="PF00931">
    <property type="entry name" value="NB-ARC"/>
    <property type="match status" value="1"/>
</dbReference>
<sequence length="1550" mass="179447">MELVSGKGASSSFFTHQSKKFNVFLSFTGIDTRRGFTSHLYHALCQKGIDTFIDNDLKKGDKISDELINIIENSTMSIIIFSENYAFSPWCLDELAKIVECRNKNNQLVQPVFYMVEPSYVRCRKGKFEEALTKHEERFKNNVQRWRYALYEAAGYSGWHFKVNDSLTEYDLIQKIVEDTFKSKLNQMPLLATEYEVGIKSRVEALIRRLDIESNDDVHMVVMYGLGGVGKTTMARTIYNKISYQFKAKKFLENVRERSETHECIIRLQETLLYDISQNQNLKVNNVSRGTYMIYEILRLERVLIILDDVDDVDQIKNLLGKCDWFAPGSRIIMTTRNKQLLVNLKNGVSTYDYYDYEVKELDEYEAIELFRKHAFPSNILCEDYLELENQVVHFAKGLPLALKVMGVDLCGKTIHEWKDALNCYEKSPHKDIQKVLKRSYEGLNENEQIIFLDIACFFKKNDMMNYDMIKDVLEACGLNPVSGIRKLIDKCLLTIDQDNYLLMHDLLQKMGMDIVRQEAPEKPEERSRLWCYEETFDVVTKNMGSDKIRSIILRSPELEPKEVLLKAQFCKMTNLRLLMISNVRCCDGLLECLPNRLSLLDWREYPISSWPYDFFPNKLVVLNVPSYRLENPFKLICAFESVTYVDFSECELITKIPDLSMTPNIKQLNLRLCKNLVEIDDSVGRLDKLEVWDLACCFRLRTLPSCLMMKSLRIFNLLGCSSLNKFPNILHEMKGVKILQLPKPIELPLSFRNLTGLKELFFRTALAVPQYLPGSIHSLQHIERLSLRGNSIFPRDVEIDRQPLCNSLGGFSNYVFSSLKQLHLRCFKIRSEKDFILSYCCPRTLEEFYKSKVELSRQMLYIGGCNERQEIPRLPQSIIYQMDRDIVQQEALKEHGERSKQWCYEQALEIVTENMGADKIQSMMLLLPESKPTNVQAKEKKFLEMENLRLIIGNVPFHGHLEFLPNGFRQLDWDKYPFSSWSKFCPKKLVVLNMYLKISVGPFNLLCAFESVKYVNLSQCVLIRKIPDLSMTPNIEHLNLSFCINLVEVDDSVGHLDKLEVLNLRHCYKLQALPSCLTMKSLQYFHIFGCRRLKKFPDILHEMKGVRRLSLRDTGISELPPSFGNLTGLELFVITAHSTELIHLPSSIYNLQHLETLTLEGNIIFPKGFSKYFFPRLRKLRLHRFTKGSEIDFILNCCCPLTLEELTLWDTGISELPPSFGNLTGLELFVITAHSTEVIHLPGSIYNLQHLETLTLEGNIIFPKGFSNYVFPRLRKLRLHRFTKGSEIDFIFNCCCPLTLEELGIGFCKKIVTLSESISRFEILRCLRIYSCDALQEIPRLPQSVRYLDVYVSNCHSLDSQSLFHQLRLPSNLQPCLGVTSDVLKDLHSSDSDSDSAYQILVPGDENEIPNWFNHQRVGNLISFSIGPEFPTIALCIAFHIEGDFPDMDCFYYFHINVDISINGRKRSFRILNIPSDTRYGNLCFLRRRLSQKLFQDLNLGDQNHVELLCETFACGPYQPFLPNIKRIGVHVECNCPQPQNGEAFNGQL</sequence>
<dbReference type="SUPFAM" id="SSF52200">
    <property type="entry name" value="Toll/Interleukin receptor TIR domain"/>
    <property type="match status" value="1"/>
</dbReference>
<dbReference type="InterPro" id="IPR058192">
    <property type="entry name" value="WHD_ROQ1-like"/>
</dbReference>
<evidence type="ECO:0000259" key="5">
    <source>
        <dbReference type="PROSITE" id="PS50104"/>
    </source>
</evidence>
<evidence type="ECO:0000256" key="1">
    <source>
        <dbReference type="ARBA" id="ARBA00022614"/>
    </source>
</evidence>
<keyword evidence="3" id="KW-0611">Plant defense</keyword>
<keyword evidence="7" id="KW-1185">Reference proteome</keyword>
<dbReference type="PROSITE" id="PS50104">
    <property type="entry name" value="TIR"/>
    <property type="match status" value="1"/>
</dbReference>
<dbReference type="InterPro" id="IPR032675">
    <property type="entry name" value="LRR_dom_sf"/>
</dbReference>
<dbReference type="FunFam" id="3.40.50.10140:FF:000007">
    <property type="entry name" value="Disease resistance protein (TIR-NBS-LRR class)"/>
    <property type="match status" value="1"/>
</dbReference>
<name>A0AAN7FKH5_QUERU</name>
<dbReference type="PANTHER" id="PTHR11017:SF570">
    <property type="entry name" value="DISEASE RESISTANCE PROTEIN (TIR-NBS CLASS)-RELATED"/>
    <property type="match status" value="1"/>
</dbReference>
<evidence type="ECO:0000313" key="7">
    <source>
        <dbReference type="Proteomes" id="UP001324115"/>
    </source>
</evidence>
<keyword evidence="1" id="KW-0433">Leucine-rich repeat</keyword>
<dbReference type="InterPro" id="IPR000157">
    <property type="entry name" value="TIR_dom"/>
</dbReference>
<dbReference type="InterPro" id="IPR002182">
    <property type="entry name" value="NB-ARC"/>
</dbReference>
<comment type="caution">
    <text evidence="6">The sequence shown here is derived from an EMBL/GenBank/DDBJ whole genome shotgun (WGS) entry which is preliminary data.</text>
</comment>
<dbReference type="InterPro" id="IPR035897">
    <property type="entry name" value="Toll_tir_struct_dom_sf"/>
</dbReference>
<dbReference type="GO" id="GO:0043531">
    <property type="term" value="F:ADP binding"/>
    <property type="evidence" value="ECO:0007669"/>
    <property type="project" value="InterPro"/>
</dbReference>
<dbReference type="PRINTS" id="PR00364">
    <property type="entry name" value="DISEASERSIST"/>
</dbReference>
<keyword evidence="4" id="KW-0520">NAD</keyword>
<dbReference type="Gene3D" id="3.40.50.300">
    <property type="entry name" value="P-loop containing nucleotide triphosphate hydrolases"/>
    <property type="match status" value="1"/>
</dbReference>
<dbReference type="Gene3D" id="3.40.50.10140">
    <property type="entry name" value="Toll/interleukin-1 receptor homology (TIR) domain"/>
    <property type="match status" value="1"/>
</dbReference>
<dbReference type="InterPro" id="IPR042197">
    <property type="entry name" value="Apaf_helical"/>
</dbReference>
<gene>
    <name evidence="6" type="ORF">RGQ29_014179</name>
</gene>
<dbReference type="Proteomes" id="UP001324115">
    <property type="component" value="Unassembled WGS sequence"/>
</dbReference>
<dbReference type="InterPro" id="IPR044974">
    <property type="entry name" value="Disease_R_plants"/>
</dbReference>
<dbReference type="Pfam" id="PF23282">
    <property type="entry name" value="WHD_ROQ1"/>
    <property type="match status" value="1"/>
</dbReference>
<accession>A0AAN7FKH5</accession>
<evidence type="ECO:0000256" key="2">
    <source>
        <dbReference type="ARBA" id="ARBA00022737"/>
    </source>
</evidence>
<dbReference type="EMBL" id="JAXUIC010000003">
    <property type="protein sequence ID" value="KAK4595986.1"/>
    <property type="molecule type" value="Genomic_DNA"/>
</dbReference>
<evidence type="ECO:0000313" key="6">
    <source>
        <dbReference type="EMBL" id="KAK4595987.1"/>
    </source>
</evidence>
<organism evidence="6 7">
    <name type="scientific">Quercus rubra</name>
    <name type="common">Northern red oak</name>
    <name type="synonym">Quercus borealis</name>
    <dbReference type="NCBI Taxonomy" id="3512"/>
    <lineage>
        <taxon>Eukaryota</taxon>
        <taxon>Viridiplantae</taxon>
        <taxon>Streptophyta</taxon>
        <taxon>Embryophyta</taxon>
        <taxon>Tracheophyta</taxon>
        <taxon>Spermatophyta</taxon>
        <taxon>Magnoliopsida</taxon>
        <taxon>eudicotyledons</taxon>
        <taxon>Gunneridae</taxon>
        <taxon>Pentapetalae</taxon>
        <taxon>rosids</taxon>
        <taxon>fabids</taxon>
        <taxon>Fagales</taxon>
        <taxon>Fagaceae</taxon>
        <taxon>Quercus</taxon>
    </lineage>
</organism>
<dbReference type="Gene3D" id="3.80.10.10">
    <property type="entry name" value="Ribonuclease Inhibitor"/>
    <property type="match status" value="4"/>
</dbReference>
<dbReference type="GO" id="GO:0006952">
    <property type="term" value="P:defense response"/>
    <property type="evidence" value="ECO:0007669"/>
    <property type="project" value="InterPro"/>
</dbReference>
<evidence type="ECO:0000256" key="3">
    <source>
        <dbReference type="ARBA" id="ARBA00022821"/>
    </source>
</evidence>
<protein>
    <recommendedName>
        <fullName evidence="5">TIR domain-containing protein</fullName>
    </recommendedName>
</protein>
<dbReference type="Pfam" id="PF01582">
    <property type="entry name" value="TIR"/>
    <property type="match status" value="1"/>
</dbReference>
<dbReference type="GO" id="GO:0007165">
    <property type="term" value="P:signal transduction"/>
    <property type="evidence" value="ECO:0007669"/>
    <property type="project" value="InterPro"/>
</dbReference>
<dbReference type="PANTHER" id="PTHR11017">
    <property type="entry name" value="LEUCINE-RICH REPEAT-CONTAINING PROTEIN"/>
    <property type="match status" value="1"/>
</dbReference>
<dbReference type="InterPro" id="IPR027417">
    <property type="entry name" value="P-loop_NTPase"/>
</dbReference>
<dbReference type="Gene3D" id="1.10.8.430">
    <property type="entry name" value="Helical domain of apoptotic protease-activating factors"/>
    <property type="match status" value="1"/>
</dbReference>
<proteinExistence type="predicted"/>
<dbReference type="SUPFAM" id="SSF52540">
    <property type="entry name" value="P-loop containing nucleoside triphosphate hydrolases"/>
    <property type="match status" value="1"/>
</dbReference>
<feature type="domain" description="TIR" evidence="5">
    <location>
        <begin position="19"/>
        <end position="184"/>
    </location>
</feature>